<dbReference type="InterPro" id="IPR013098">
    <property type="entry name" value="Ig_I-set"/>
</dbReference>
<dbReference type="PROSITE" id="PS00010">
    <property type="entry name" value="ASX_HYDROXYL"/>
    <property type="match status" value="2"/>
</dbReference>
<dbReference type="FunFam" id="2.60.40.10:FF:002450">
    <property type="entry name" value="HMCN2 isoform 3"/>
    <property type="match status" value="1"/>
</dbReference>
<proteinExistence type="predicted"/>
<dbReference type="InterPro" id="IPR007110">
    <property type="entry name" value="Ig-like_dom"/>
</dbReference>
<dbReference type="InterPro" id="IPR003599">
    <property type="entry name" value="Ig_sub"/>
</dbReference>
<dbReference type="PROSITE" id="PS50835">
    <property type="entry name" value="IG_LIKE"/>
    <property type="match status" value="2"/>
</dbReference>
<dbReference type="EMBL" id="NDHI03003456">
    <property type="protein sequence ID" value="PNJ45397.1"/>
    <property type="molecule type" value="Genomic_DNA"/>
</dbReference>
<feature type="domain" description="EGF-like" evidence="15">
    <location>
        <begin position="441"/>
        <end position="479"/>
    </location>
</feature>
<keyword evidence="10 14" id="KW-1015">Disulfide bond</keyword>
<dbReference type="InterPro" id="IPR000152">
    <property type="entry name" value="EGF-type_Asp/Asn_hydroxyl_site"/>
</dbReference>
<dbReference type="Gene3D" id="2.60.40.10">
    <property type="entry name" value="Immunoglobulins"/>
    <property type="match status" value="3"/>
</dbReference>
<dbReference type="PROSITE" id="PS01186">
    <property type="entry name" value="EGF_2"/>
    <property type="match status" value="1"/>
</dbReference>
<evidence type="ECO:0000256" key="13">
    <source>
        <dbReference type="ARBA" id="ARBA00072384"/>
    </source>
</evidence>
<reference evidence="18" key="1">
    <citation type="submission" date="2017-12" db="EMBL/GenBank/DDBJ databases">
        <title>High-resolution comparative analysis of great ape genomes.</title>
        <authorList>
            <person name="Pollen A."/>
            <person name="Hastie A."/>
            <person name="Hormozdiari F."/>
            <person name="Dougherty M."/>
            <person name="Liu R."/>
            <person name="Chaisson M."/>
            <person name="Hoppe E."/>
            <person name="Hill C."/>
            <person name="Pang A."/>
            <person name="Hillier L."/>
            <person name="Baker C."/>
            <person name="Armstrong J."/>
            <person name="Shendure J."/>
            <person name="Paten B."/>
            <person name="Wilson R."/>
            <person name="Chao H."/>
            <person name="Schneider V."/>
            <person name="Ventura M."/>
            <person name="Kronenberg Z."/>
            <person name="Murali S."/>
            <person name="Gordon D."/>
            <person name="Cantsilieris S."/>
            <person name="Munson K."/>
            <person name="Nelson B."/>
            <person name="Raja A."/>
            <person name="Underwood J."/>
            <person name="Diekhans M."/>
            <person name="Fiddes I."/>
            <person name="Haussler D."/>
            <person name="Eichler E."/>
        </authorList>
    </citation>
    <scope>NUCLEOTIDE SEQUENCE [LARGE SCALE GENOMIC DNA]</scope>
    <source>
        <strain evidence="18">Susie</strain>
    </source>
</reference>
<keyword evidence="6" id="KW-0716">Sensory transduction</keyword>
<dbReference type="SUPFAM" id="SSF57196">
    <property type="entry name" value="EGF/Laminin"/>
    <property type="match status" value="1"/>
</dbReference>
<evidence type="ECO:0000256" key="3">
    <source>
        <dbReference type="ARBA" id="ARBA00022525"/>
    </source>
</evidence>
<dbReference type="SMART" id="SM00179">
    <property type="entry name" value="EGF_CA"/>
    <property type="match status" value="5"/>
</dbReference>
<dbReference type="SMART" id="SM00682">
    <property type="entry name" value="G2F"/>
    <property type="match status" value="1"/>
</dbReference>
<keyword evidence="8" id="KW-0677">Repeat</keyword>
<dbReference type="Gene3D" id="2.10.25.10">
    <property type="entry name" value="Laminin"/>
    <property type="match status" value="5"/>
</dbReference>
<dbReference type="InterPro" id="IPR049883">
    <property type="entry name" value="NOTCH1_EGF-like"/>
</dbReference>
<dbReference type="PROSITE" id="PS01187">
    <property type="entry name" value="EGF_CA"/>
    <property type="match status" value="2"/>
</dbReference>
<dbReference type="InterPro" id="IPR018097">
    <property type="entry name" value="EGF_Ca-bd_CS"/>
</dbReference>
<organism evidence="18">
    <name type="scientific">Pongo abelii</name>
    <name type="common">Sumatran orangutan</name>
    <name type="synonym">Pongo pygmaeus abelii</name>
    <dbReference type="NCBI Taxonomy" id="9601"/>
    <lineage>
        <taxon>Eukaryota</taxon>
        <taxon>Metazoa</taxon>
        <taxon>Chordata</taxon>
        <taxon>Craniata</taxon>
        <taxon>Vertebrata</taxon>
        <taxon>Euteleostomi</taxon>
        <taxon>Mammalia</taxon>
        <taxon>Eutheria</taxon>
        <taxon>Euarchontoglires</taxon>
        <taxon>Primates</taxon>
        <taxon>Haplorrhini</taxon>
        <taxon>Catarrhini</taxon>
        <taxon>Hominidae</taxon>
        <taxon>Pongo</taxon>
    </lineage>
</organism>
<dbReference type="GO" id="GO:0005509">
    <property type="term" value="F:calcium ion binding"/>
    <property type="evidence" value="ECO:0007669"/>
    <property type="project" value="InterPro"/>
</dbReference>
<dbReference type="PANTHER" id="PTHR24034:SF209">
    <property type="entry name" value="EGF-LIKE DOMAIN-CONTAINING PROTEIN"/>
    <property type="match status" value="1"/>
</dbReference>
<dbReference type="SMART" id="SM00181">
    <property type="entry name" value="EGF"/>
    <property type="match status" value="5"/>
</dbReference>
<dbReference type="SUPFAM" id="SSF48726">
    <property type="entry name" value="Immunoglobulin"/>
    <property type="match status" value="3"/>
</dbReference>
<evidence type="ECO:0000259" key="15">
    <source>
        <dbReference type="PROSITE" id="PS50026"/>
    </source>
</evidence>
<evidence type="ECO:0000256" key="6">
    <source>
        <dbReference type="ARBA" id="ARBA00022606"/>
    </source>
</evidence>
<dbReference type="STRING" id="9601.ENSPPYP00000022069"/>
<dbReference type="PANTHER" id="PTHR24034">
    <property type="entry name" value="EGF-LIKE DOMAIN-CONTAINING PROTEIN"/>
    <property type="match status" value="1"/>
</dbReference>
<keyword evidence="3" id="KW-0964">Secreted</keyword>
<dbReference type="CDD" id="cd00054">
    <property type="entry name" value="EGF_CA"/>
    <property type="match status" value="5"/>
</dbReference>
<comment type="caution">
    <text evidence="18">The sequence shown here is derived from an EMBL/GenBank/DDBJ whole genome shotgun (WGS) entry which is preliminary data.</text>
</comment>
<evidence type="ECO:0000313" key="18">
    <source>
        <dbReference type="EMBL" id="PNJ45397.1"/>
    </source>
</evidence>
<dbReference type="InterPro" id="IPR009030">
    <property type="entry name" value="Growth_fac_rcpt_cys_sf"/>
</dbReference>
<dbReference type="Pfam" id="PF07679">
    <property type="entry name" value="I-set"/>
    <property type="match status" value="2"/>
</dbReference>
<feature type="domain" description="Ig-like" evidence="16">
    <location>
        <begin position="138"/>
        <end position="223"/>
    </location>
</feature>
<dbReference type="FunFam" id="2.60.40.10:FF:001984">
    <property type="entry name" value="Hemicentin 2"/>
    <property type="match status" value="1"/>
</dbReference>
<feature type="domain" description="EGF-like" evidence="15">
    <location>
        <begin position="591"/>
        <end position="630"/>
    </location>
</feature>
<accession>A0A2J8UJD5</accession>
<dbReference type="InterPro" id="IPR036179">
    <property type="entry name" value="Ig-like_dom_sf"/>
</dbReference>
<evidence type="ECO:0000256" key="10">
    <source>
        <dbReference type="ARBA" id="ARBA00023157"/>
    </source>
</evidence>
<evidence type="ECO:0000256" key="14">
    <source>
        <dbReference type="PROSITE-ProRule" id="PRU00076"/>
    </source>
</evidence>
<comment type="subcellular location">
    <subcellularLocation>
        <location evidence="1">Secreted</location>
        <location evidence="1">Extracellular space</location>
        <location evidence="1">Extracellular matrix</location>
    </subcellularLocation>
</comment>
<keyword evidence="4" id="KW-0272">Extracellular matrix</keyword>
<feature type="non-terminal residue" evidence="18">
    <location>
        <position position="1"/>
    </location>
</feature>
<evidence type="ECO:0000256" key="12">
    <source>
        <dbReference type="ARBA" id="ARBA00023319"/>
    </source>
</evidence>
<keyword evidence="5 14" id="KW-0245">EGF-like domain</keyword>
<dbReference type="InterPro" id="IPR003598">
    <property type="entry name" value="Ig_sub2"/>
</dbReference>
<dbReference type="InterPro" id="IPR009017">
    <property type="entry name" value="GFP"/>
</dbReference>
<dbReference type="InterPro" id="IPR000742">
    <property type="entry name" value="EGF"/>
</dbReference>
<keyword evidence="12" id="KW-0393">Immunoglobulin domain</keyword>
<evidence type="ECO:0000256" key="7">
    <source>
        <dbReference type="ARBA" id="ARBA00022729"/>
    </source>
</evidence>
<dbReference type="InterPro" id="IPR006605">
    <property type="entry name" value="G2_nidogen/fibulin_G2F"/>
</dbReference>
<dbReference type="SMART" id="SM00409">
    <property type="entry name" value="IG"/>
    <property type="match status" value="2"/>
</dbReference>
<dbReference type="FunFam" id="2.10.25.10:FF:000010">
    <property type="entry name" value="Pro-epidermal growth factor"/>
    <property type="match status" value="1"/>
</dbReference>
<comment type="caution">
    <text evidence="14">Lacks conserved residue(s) required for the propagation of feature annotation.</text>
</comment>
<evidence type="ECO:0000256" key="5">
    <source>
        <dbReference type="ARBA" id="ARBA00022536"/>
    </source>
</evidence>
<keyword evidence="9" id="KW-0106">Calcium</keyword>
<sequence>GVFEQDGGSTLQRATVSREDSGTYVCWAENRVGRTQVVSFVHVKEAPVLQGEAFSYLVEPVGGSIQLDCVVHGDPVPDIRWIKDGLPLRGSHLWHQLQNGSLTIRRTERDDAGRYQCLAENEMGVAKKVVILVLQSAPVFQVEPQDMTVRSGDDVALRCQATGEPTPTIEWLRAGQPLWASRRLRTLPDGSLWLENVETGDAGAYDCVAHNLLGSATARAFLVVRGEPQGSWGSMTGVINGRKFGVATLNTSVMQEAHSGVSSIHSSILHVPANVGPLMRVLVVTIAPIYWALARESGQALNGHSLTGGRFRQESHVEFATGELLTMTQVAQGLDPDGLLLLDVVVNGVVPESLADADLQVQVGGQALGCADRVEENEVGCPEGFELDSQGAFCVDVDECAWDAQLCREGQRCVNLLGSYRCLPDCGPGFRVAADGAGCEDVDECLEGLDDCHYNQLCENTPGGHRCSCPRGYRMQGPSLPCLDVNECLQLPKACAYQCHNLQGSYRCLCPPGQILLRDGKACTSLERNGRNVTTVSHRGPLLPWLRPRASIPGGSYHAWVSLRPGPVVLSSVGRAWCPPGFIRQNGVCTDLDECRVRNLCQHACRNTEGSYQCLCPAGYRLLPSGKNCQDINECEEESIECGPGQMCFNTRGSYQCVDTPCPATYRQGPSPGTCFRRCSQDCGTGGPSTLQYRLLPLPLGVRAHHDVARLAAFSEAGVPANRTELSMLEPDPRSPFALRPLRAGLGAVYTRRALTRAGLYRLTVRAAAPRHQSVFVLLIAVSPYPY</sequence>
<feature type="domain" description="Ig-like" evidence="16">
    <location>
        <begin position="47"/>
        <end position="130"/>
    </location>
</feature>
<feature type="disulfide bond" evidence="14">
    <location>
        <begin position="595"/>
        <end position="605"/>
    </location>
</feature>
<name>A0A2J8UJD5_PONAB</name>
<feature type="domain" description="Nidogen G2 beta-barrel" evidence="17">
    <location>
        <begin position="227"/>
        <end position="362"/>
    </location>
</feature>
<evidence type="ECO:0000256" key="8">
    <source>
        <dbReference type="ARBA" id="ARBA00022737"/>
    </source>
</evidence>
<dbReference type="AlphaFoldDB" id="A0A2J8UJD5"/>
<dbReference type="Pfam" id="PF07474">
    <property type="entry name" value="G2F"/>
    <property type="match status" value="1"/>
</dbReference>
<dbReference type="FunFam" id="2.10.25.10:FF:000385">
    <property type="entry name" value="Hemicentin 1"/>
    <property type="match status" value="1"/>
</dbReference>
<protein>
    <recommendedName>
        <fullName evidence="13">Hemicentin-2</fullName>
    </recommendedName>
</protein>
<dbReference type="Pfam" id="PF12662">
    <property type="entry name" value="cEGF"/>
    <property type="match status" value="1"/>
</dbReference>
<evidence type="ECO:0000256" key="11">
    <source>
        <dbReference type="ARBA" id="ARBA00023180"/>
    </source>
</evidence>
<evidence type="ECO:0000256" key="2">
    <source>
        <dbReference type="ARBA" id="ARBA00022481"/>
    </source>
</evidence>
<evidence type="ECO:0000256" key="1">
    <source>
        <dbReference type="ARBA" id="ARBA00004498"/>
    </source>
</evidence>
<evidence type="ECO:0000256" key="4">
    <source>
        <dbReference type="ARBA" id="ARBA00022530"/>
    </source>
</evidence>
<keyword evidence="7" id="KW-0732">Signal</keyword>
<dbReference type="GO" id="GO:0050431">
    <property type="term" value="F:transforming growth factor beta binding"/>
    <property type="evidence" value="ECO:0007669"/>
    <property type="project" value="TreeGrafter"/>
</dbReference>
<dbReference type="FunFam" id="2.10.25.10:FF:000371">
    <property type="entry name" value="Hemicentin 1"/>
    <property type="match status" value="1"/>
</dbReference>
<dbReference type="InterPro" id="IPR013783">
    <property type="entry name" value="Ig-like_fold"/>
</dbReference>
<dbReference type="FunFam" id="2.10.25.10:FF:000352">
    <property type="entry name" value="Hemicentin 1"/>
    <property type="match status" value="1"/>
</dbReference>
<dbReference type="PROSITE" id="PS50993">
    <property type="entry name" value="NIDOGEN_G2"/>
    <property type="match status" value="1"/>
</dbReference>
<dbReference type="SUPFAM" id="SSF57184">
    <property type="entry name" value="Growth factor receptor domain"/>
    <property type="match status" value="2"/>
</dbReference>
<evidence type="ECO:0000259" key="16">
    <source>
        <dbReference type="PROSITE" id="PS50835"/>
    </source>
</evidence>
<gene>
    <name evidence="18" type="ORF">CR201_G0027507</name>
</gene>
<evidence type="ECO:0000259" key="17">
    <source>
        <dbReference type="PROSITE" id="PS50993"/>
    </source>
</evidence>
<dbReference type="PROSITE" id="PS50026">
    <property type="entry name" value="EGF_3"/>
    <property type="match status" value="2"/>
</dbReference>
<dbReference type="InterPro" id="IPR001881">
    <property type="entry name" value="EGF-like_Ca-bd_dom"/>
</dbReference>
<dbReference type="SUPFAM" id="SSF54511">
    <property type="entry name" value="GFP-like"/>
    <property type="match status" value="1"/>
</dbReference>
<keyword evidence="2" id="KW-0488">Methylation</keyword>
<dbReference type="Pfam" id="PF07645">
    <property type="entry name" value="EGF_CA"/>
    <property type="match status" value="3"/>
</dbReference>
<dbReference type="Gene3D" id="2.40.155.10">
    <property type="entry name" value="Green fluorescent protein"/>
    <property type="match status" value="1"/>
</dbReference>
<dbReference type="SMART" id="SM00408">
    <property type="entry name" value="IGc2"/>
    <property type="match status" value="2"/>
</dbReference>
<evidence type="ECO:0000256" key="9">
    <source>
        <dbReference type="ARBA" id="ARBA00022837"/>
    </source>
</evidence>
<keyword evidence="11" id="KW-0325">Glycoprotein</keyword>
<dbReference type="InterPro" id="IPR050751">
    <property type="entry name" value="ECM_structural_protein"/>
</dbReference>
<dbReference type="InterPro" id="IPR026823">
    <property type="entry name" value="cEGF"/>
</dbReference>
<dbReference type="FunFam" id="2.10.25.10:FF:000715">
    <property type="entry name" value="Hemicentin 2"/>
    <property type="match status" value="1"/>
</dbReference>